<sequence>MAETQPIHITPPPSARVSSYRRDSGPMFFAAIQAPTNASVNLNSTTAEETIQRRDLKCLAWVALLRLLSMLCYMAVLSIPRAYRFKFRDTRPHPVHHGEIRDYDLQWAWQNVLRQTRLSDTPGSLEEALAHPLGSSGLEESTLCWAKAVPQLIKGWKTIQFGSGILIPCCFTVLQIEPVLDKIVMRTLIVASAVLAIASFMCSTSYTLCPSRWLERCFLIQWLYASSSSAELDFWNFLSIPAIFLSWSLILFFVTVMLLSWGDSIDSDSSNSANSLFPWLISGLIILLCIVISIIQVYRTLRRLYMT</sequence>
<feature type="transmembrane region" description="Helical" evidence="2">
    <location>
        <begin position="234"/>
        <end position="259"/>
    </location>
</feature>
<evidence type="ECO:0000256" key="2">
    <source>
        <dbReference type="SAM" id="Phobius"/>
    </source>
</evidence>
<evidence type="ECO:0000313" key="3">
    <source>
        <dbReference type="EMBL" id="PPQ88917.1"/>
    </source>
</evidence>
<dbReference type="EMBL" id="NHYD01001992">
    <property type="protein sequence ID" value="PPQ88917.1"/>
    <property type="molecule type" value="Genomic_DNA"/>
</dbReference>
<name>A0A409XE44_PSICY</name>
<gene>
    <name evidence="3" type="ORF">CVT25_009151</name>
</gene>
<feature type="transmembrane region" description="Helical" evidence="2">
    <location>
        <begin position="188"/>
        <end position="209"/>
    </location>
</feature>
<evidence type="ECO:0000313" key="4">
    <source>
        <dbReference type="Proteomes" id="UP000283269"/>
    </source>
</evidence>
<feature type="transmembrane region" description="Helical" evidence="2">
    <location>
        <begin position="59"/>
        <end position="79"/>
    </location>
</feature>
<dbReference type="InParanoid" id="A0A409XE44"/>
<proteinExistence type="predicted"/>
<organism evidence="3 4">
    <name type="scientific">Psilocybe cyanescens</name>
    <dbReference type="NCBI Taxonomy" id="93625"/>
    <lineage>
        <taxon>Eukaryota</taxon>
        <taxon>Fungi</taxon>
        <taxon>Dikarya</taxon>
        <taxon>Basidiomycota</taxon>
        <taxon>Agaricomycotina</taxon>
        <taxon>Agaricomycetes</taxon>
        <taxon>Agaricomycetidae</taxon>
        <taxon>Agaricales</taxon>
        <taxon>Agaricineae</taxon>
        <taxon>Strophariaceae</taxon>
        <taxon>Psilocybe</taxon>
    </lineage>
</organism>
<dbReference type="Proteomes" id="UP000283269">
    <property type="component" value="Unassembled WGS sequence"/>
</dbReference>
<dbReference type="AlphaFoldDB" id="A0A409XE44"/>
<accession>A0A409XE44</accession>
<comment type="caution">
    <text evidence="3">The sequence shown here is derived from an EMBL/GenBank/DDBJ whole genome shotgun (WGS) entry which is preliminary data.</text>
</comment>
<feature type="transmembrane region" description="Helical" evidence="2">
    <location>
        <begin position="279"/>
        <end position="298"/>
    </location>
</feature>
<keyword evidence="2" id="KW-1133">Transmembrane helix</keyword>
<reference evidence="3 4" key="1">
    <citation type="journal article" date="2018" name="Evol. Lett.">
        <title>Horizontal gene cluster transfer increased hallucinogenic mushroom diversity.</title>
        <authorList>
            <person name="Reynolds H.T."/>
            <person name="Vijayakumar V."/>
            <person name="Gluck-Thaler E."/>
            <person name="Korotkin H.B."/>
            <person name="Matheny P.B."/>
            <person name="Slot J.C."/>
        </authorList>
    </citation>
    <scope>NUCLEOTIDE SEQUENCE [LARGE SCALE GENOMIC DNA]</scope>
    <source>
        <strain evidence="3 4">2631</strain>
    </source>
</reference>
<keyword evidence="2" id="KW-0472">Membrane</keyword>
<feature type="region of interest" description="Disordered" evidence="1">
    <location>
        <begin position="1"/>
        <end position="20"/>
    </location>
</feature>
<protein>
    <submittedName>
        <fullName evidence="3">Uncharacterized protein</fullName>
    </submittedName>
</protein>
<keyword evidence="2" id="KW-0812">Transmembrane</keyword>
<keyword evidence="4" id="KW-1185">Reference proteome</keyword>
<evidence type="ECO:0000256" key="1">
    <source>
        <dbReference type="SAM" id="MobiDB-lite"/>
    </source>
</evidence>